<proteinExistence type="predicted"/>
<organism evidence="1 2">
    <name type="scientific">Solanum tuberosum</name>
    <name type="common">Potato</name>
    <dbReference type="NCBI Taxonomy" id="4113"/>
    <lineage>
        <taxon>Eukaryota</taxon>
        <taxon>Viridiplantae</taxon>
        <taxon>Streptophyta</taxon>
        <taxon>Embryophyta</taxon>
        <taxon>Tracheophyta</taxon>
        <taxon>Spermatophyta</taxon>
        <taxon>Magnoliopsida</taxon>
        <taxon>eudicotyledons</taxon>
        <taxon>Gunneridae</taxon>
        <taxon>Pentapetalae</taxon>
        <taxon>asterids</taxon>
        <taxon>lamiids</taxon>
        <taxon>Solanales</taxon>
        <taxon>Solanaceae</taxon>
        <taxon>Solanoideae</taxon>
        <taxon>Solaneae</taxon>
        <taxon>Solanum</taxon>
    </lineage>
</organism>
<reference evidence="2" key="1">
    <citation type="journal article" date="2011" name="Nature">
        <title>Genome sequence and analysis of the tuber crop potato.</title>
        <authorList>
            <consortium name="The Potato Genome Sequencing Consortium"/>
        </authorList>
    </citation>
    <scope>NUCLEOTIDE SEQUENCE [LARGE SCALE GENOMIC DNA]</scope>
    <source>
        <strain evidence="2">cv. DM1-3 516 R44</strain>
    </source>
</reference>
<reference evidence="1" key="2">
    <citation type="submission" date="2015-06" db="UniProtKB">
        <authorList>
            <consortium name="EnsemblPlants"/>
        </authorList>
    </citation>
    <scope>IDENTIFICATION</scope>
    <source>
        <strain evidence="1">DM1-3 516 R44</strain>
    </source>
</reference>
<dbReference type="OMA" id="KSGHWIM"/>
<dbReference type="HOGENOM" id="CLU_1952638_0_0_1"/>
<name>M1D9R2_SOLTU</name>
<protein>
    <recommendedName>
        <fullName evidence="3">NAC transcription factor</fullName>
    </recommendedName>
</protein>
<dbReference type="EnsemblPlants" id="PGSC0003DMT400085552">
    <property type="protein sequence ID" value="PGSC0003DMT400085552"/>
    <property type="gene ID" value="PGSC0003DMG400035123"/>
</dbReference>
<sequence>MDPSRLRFNPSSYEGLFCLLRFMSKEEMDDSGFIRTNLNVYGEEEPREIYSQGVMTTIAIVTSSQRKTTMALGNNKAKKNLFKKNMHHVHKSGHWIMEEYEISPLLTCWLDDDRTDYVLCAIKSRLFFS</sequence>
<dbReference type="InParanoid" id="M1D9R2"/>
<dbReference type="Proteomes" id="UP000011115">
    <property type="component" value="Unassembled WGS sequence"/>
</dbReference>
<evidence type="ECO:0008006" key="3">
    <source>
        <dbReference type="Google" id="ProtNLM"/>
    </source>
</evidence>
<evidence type="ECO:0000313" key="2">
    <source>
        <dbReference type="Proteomes" id="UP000011115"/>
    </source>
</evidence>
<evidence type="ECO:0000313" key="1">
    <source>
        <dbReference type="EnsemblPlants" id="PGSC0003DMT400085552"/>
    </source>
</evidence>
<dbReference type="AlphaFoldDB" id="M1D9R2"/>
<keyword evidence="2" id="KW-1185">Reference proteome</keyword>
<dbReference type="PaxDb" id="4113-PGSC0003DMT400085552"/>
<accession>M1D9R2</accession>
<dbReference type="Gramene" id="PGSC0003DMT400085552">
    <property type="protein sequence ID" value="PGSC0003DMT400085552"/>
    <property type="gene ID" value="PGSC0003DMG400035123"/>
</dbReference>